<evidence type="ECO:0000313" key="6">
    <source>
        <dbReference type="EMBL" id="HIZ34061.1"/>
    </source>
</evidence>
<dbReference type="Gene3D" id="2.60.40.2030">
    <property type="match status" value="1"/>
</dbReference>
<dbReference type="SMART" id="SM00237">
    <property type="entry name" value="Calx_beta"/>
    <property type="match status" value="1"/>
</dbReference>
<evidence type="ECO:0000256" key="1">
    <source>
        <dbReference type="ARBA" id="ARBA00022729"/>
    </source>
</evidence>
<protein>
    <recommendedName>
        <fullName evidence="5">Calx-beta domain-containing protein</fullName>
    </recommendedName>
</protein>
<dbReference type="InterPro" id="IPR003644">
    <property type="entry name" value="Calx_beta"/>
</dbReference>
<dbReference type="SUPFAM" id="SSF141072">
    <property type="entry name" value="CalX-like"/>
    <property type="match status" value="1"/>
</dbReference>
<feature type="domain" description="Calx-beta" evidence="5">
    <location>
        <begin position="15"/>
        <end position="122"/>
    </location>
</feature>
<evidence type="ECO:0000256" key="3">
    <source>
        <dbReference type="ARBA" id="ARBA00022837"/>
    </source>
</evidence>
<evidence type="ECO:0000313" key="7">
    <source>
        <dbReference type="Proteomes" id="UP000824028"/>
    </source>
</evidence>
<evidence type="ECO:0000256" key="2">
    <source>
        <dbReference type="ARBA" id="ARBA00022737"/>
    </source>
</evidence>
<dbReference type="GO" id="GO:0007154">
    <property type="term" value="P:cell communication"/>
    <property type="evidence" value="ECO:0007669"/>
    <property type="project" value="InterPro"/>
</dbReference>
<dbReference type="Proteomes" id="UP000824028">
    <property type="component" value="Unassembled WGS sequence"/>
</dbReference>
<organism evidence="6 7">
    <name type="scientific">Candidatus Bacteroides merdigallinarum</name>
    <dbReference type="NCBI Taxonomy" id="2838473"/>
    <lineage>
        <taxon>Bacteria</taxon>
        <taxon>Pseudomonadati</taxon>
        <taxon>Bacteroidota</taxon>
        <taxon>Bacteroidia</taxon>
        <taxon>Bacteroidales</taxon>
        <taxon>Bacteroidaceae</taxon>
        <taxon>Bacteroides</taxon>
    </lineage>
</organism>
<dbReference type="AlphaFoldDB" id="A0A9D2EB36"/>
<keyword evidence="3" id="KW-0106">Calcium</keyword>
<dbReference type="GO" id="GO:0016020">
    <property type="term" value="C:membrane"/>
    <property type="evidence" value="ECO:0007669"/>
    <property type="project" value="InterPro"/>
</dbReference>
<dbReference type="Pfam" id="PF03160">
    <property type="entry name" value="Calx-beta"/>
    <property type="match status" value="1"/>
</dbReference>
<evidence type="ECO:0000259" key="5">
    <source>
        <dbReference type="SMART" id="SM00237"/>
    </source>
</evidence>
<dbReference type="PROSITE" id="PS51257">
    <property type="entry name" value="PROKAR_LIPOPROTEIN"/>
    <property type="match status" value="1"/>
</dbReference>
<feature type="signal peptide" evidence="4">
    <location>
        <begin position="1"/>
        <end position="20"/>
    </location>
</feature>
<dbReference type="InterPro" id="IPR038081">
    <property type="entry name" value="CalX-like_sf"/>
</dbReference>
<gene>
    <name evidence="6" type="ORF">H9814_11115</name>
</gene>
<keyword evidence="2" id="KW-0677">Repeat</keyword>
<comment type="caution">
    <text evidence="6">The sequence shown here is derived from an EMBL/GenBank/DDBJ whole genome shotgun (WGS) entry which is preliminary data.</text>
</comment>
<reference evidence="6" key="1">
    <citation type="journal article" date="2021" name="PeerJ">
        <title>Extensive microbial diversity within the chicken gut microbiome revealed by metagenomics and culture.</title>
        <authorList>
            <person name="Gilroy R."/>
            <person name="Ravi A."/>
            <person name="Getino M."/>
            <person name="Pursley I."/>
            <person name="Horton D.L."/>
            <person name="Alikhan N.F."/>
            <person name="Baker D."/>
            <person name="Gharbi K."/>
            <person name="Hall N."/>
            <person name="Watson M."/>
            <person name="Adriaenssens E.M."/>
            <person name="Foster-Nyarko E."/>
            <person name="Jarju S."/>
            <person name="Secka A."/>
            <person name="Antonio M."/>
            <person name="Oren A."/>
            <person name="Chaudhuri R.R."/>
            <person name="La Ragione R."/>
            <person name="Hildebrand F."/>
            <person name="Pallen M.J."/>
        </authorList>
    </citation>
    <scope>NUCLEOTIDE SEQUENCE</scope>
    <source>
        <strain evidence="6">ChiHjej9B8-1298</strain>
    </source>
</reference>
<feature type="chain" id="PRO_5039432787" description="Calx-beta domain-containing protein" evidence="4">
    <location>
        <begin position="21"/>
        <end position="299"/>
    </location>
</feature>
<proteinExistence type="predicted"/>
<sequence>MKLKNIFISLLAAMTMVACSDDDASWNSGAATVEMGQSEISVRENSGIFNVPIVVSGEQNDYIRVTVEVAETGEHPAMEDVHYYVTSKSIVIPADATSGTIEISAVDDNDINDARTFTVTIVSAEGAEVGSQAVTTVELRDEDSDFYEKLKGKWNLNGISAQNGEAVAWSATITSVAEGEAGYGEELILMGWNGQSALTLNLLYHYDVASQTGSVEILYGTTMGQLNFTGLGVCDVVAGSVNEAGSIYVPDSGSIPGTWNADMTEVTFDPNAALIGAVVQGGAIQGYYGGLLGDITLTK</sequence>
<reference evidence="6" key="2">
    <citation type="submission" date="2021-04" db="EMBL/GenBank/DDBJ databases">
        <authorList>
            <person name="Gilroy R."/>
        </authorList>
    </citation>
    <scope>NUCLEOTIDE SEQUENCE</scope>
    <source>
        <strain evidence="6">ChiHjej9B8-1298</strain>
    </source>
</reference>
<dbReference type="EMBL" id="DXBX01000090">
    <property type="protein sequence ID" value="HIZ34061.1"/>
    <property type="molecule type" value="Genomic_DNA"/>
</dbReference>
<name>A0A9D2EB36_9BACE</name>
<keyword evidence="1 4" id="KW-0732">Signal</keyword>
<accession>A0A9D2EB36</accession>
<evidence type="ECO:0000256" key="4">
    <source>
        <dbReference type="SAM" id="SignalP"/>
    </source>
</evidence>